<organism evidence="2 3">
    <name type="scientific">Rhizocola hellebori</name>
    <dbReference type="NCBI Taxonomy" id="1392758"/>
    <lineage>
        <taxon>Bacteria</taxon>
        <taxon>Bacillati</taxon>
        <taxon>Actinomycetota</taxon>
        <taxon>Actinomycetes</taxon>
        <taxon>Micromonosporales</taxon>
        <taxon>Micromonosporaceae</taxon>
        <taxon>Rhizocola</taxon>
    </lineage>
</organism>
<evidence type="ECO:0000313" key="2">
    <source>
        <dbReference type="EMBL" id="GIH04348.1"/>
    </source>
</evidence>
<accession>A0A8J3VFZ5</accession>
<dbReference type="AlphaFoldDB" id="A0A8J3VFZ5"/>
<dbReference type="Pfam" id="PF05685">
    <property type="entry name" value="Uma2"/>
    <property type="match status" value="1"/>
</dbReference>
<protein>
    <recommendedName>
        <fullName evidence="1">Putative restriction endonuclease domain-containing protein</fullName>
    </recommendedName>
</protein>
<dbReference type="RefSeq" id="WP_203908233.1">
    <property type="nucleotide sequence ID" value="NZ_BONY01000012.1"/>
</dbReference>
<keyword evidence="3" id="KW-1185">Reference proteome</keyword>
<dbReference type="PANTHER" id="PTHR35400">
    <property type="entry name" value="SLR1083 PROTEIN"/>
    <property type="match status" value="1"/>
</dbReference>
<proteinExistence type="predicted"/>
<name>A0A8J3VFZ5_9ACTN</name>
<feature type="domain" description="Putative restriction endonuclease" evidence="1">
    <location>
        <begin position="36"/>
        <end position="169"/>
    </location>
</feature>
<dbReference type="SUPFAM" id="SSF52980">
    <property type="entry name" value="Restriction endonuclease-like"/>
    <property type="match status" value="1"/>
</dbReference>
<dbReference type="InterPro" id="IPR008538">
    <property type="entry name" value="Uma2"/>
</dbReference>
<gene>
    <name evidence="2" type="ORF">Rhe02_24150</name>
</gene>
<evidence type="ECO:0000313" key="3">
    <source>
        <dbReference type="Proteomes" id="UP000612899"/>
    </source>
</evidence>
<dbReference type="CDD" id="cd06260">
    <property type="entry name" value="DUF820-like"/>
    <property type="match status" value="1"/>
</dbReference>
<dbReference type="EMBL" id="BONY01000012">
    <property type="protein sequence ID" value="GIH04348.1"/>
    <property type="molecule type" value="Genomic_DNA"/>
</dbReference>
<sequence>MAVRRMCDLVVLPKGDAPMARVRDIVDAMTALSHGAPQRHRRIARLLANALEAAAGNQWYAAIGCVLRLQDDPLCDRRPDVFIYRAETIDISPTRPEHVLMVIEVISPGSETTDREIKLDQYAQAGIQFYWRVEQAMTDVPIIYTYSLDMASDAYRDTEIFSGVVNMTVPFPATIDLATI</sequence>
<dbReference type="InterPro" id="IPR012296">
    <property type="entry name" value="Nuclease_put_TT1808"/>
</dbReference>
<dbReference type="Proteomes" id="UP000612899">
    <property type="component" value="Unassembled WGS sequence"/>
</dbReference>
<dbReference type="Gene3D" id="3.90.1570.10">
    <property type="entry name" value="tt1808, chain A"/>
    <property type="match status" value="1"/>
</dbReference>
<dbReference type="InterPro" id="IPR011335">
    <property type="entry name" value="Restrct_endonuc-II-like"/>
</dbReference>
<evidence type="ECO:0000259" key="1">
    <source>
        <dbReference type="Pfam" id="PF05685"/>
    </source>
</evidence>
<comment type="caution">
    <text evidence="2">The sequence shown here is derived from an EMBL/GenBank/DDBJ whole genome shotgun (WGS) entry which is preliminary data.</text>
</comment>
<dbReference type="PANTHER" id="PTHR35400:SF3">
    <property type="entry name" value="SLL1072 PROTEIN"/>
    <property type="match status" value="1"/>
</dbReference>
<reference evidence="2" key="1">
    <citation type="submission" date="2021-01" db="EMBL/GenBank/DDBJ databases">
        <title>Whole genome shotgun sequence of Rhizocola hellebori NBRC 109834.</title>
        <authorList>
            <person name="Komaki H."/>
            <person name="Tamura T."/>
        </authorList>
    </citation>
    <scope>NUCLEOTIDE SEQUENCE</scope>
    <source>
        <strain evidence="2">NBRC 109834</strain>
    </source>
</reference>